<dbReference type="Proteomes" id="UP001443914">
    <property type="component" value="Unassembled WGS sequence"/>
</dbReference>
<dbReference type="InterPro" id="IPR036390">
    <property type="entry name" value="WH_DNA-bd_sf"/>
</dbReference>
<feature type="domain" description="Rad21/Rec8-like protein C-terminal eukaryotic" evidence="5">
    <location>
        <begin position="581"/>
        <end position="633"/>
    </location>
</feature>
<gene>
    <name evidence="7" type="ORF">RND81_03G163500</name>
</gene>
<dbReference type="PANTHER" id="PTHR12585:SF64">
    <property type="entry name" value="SISTER CHROMATID COHESION 1 PROTEIN 1"/>
    <property type="match status" value="1"/>
</dbReference>
<feature type="region of interest" description="Disordered" evidence="4">
    <location>
        <begin position="253"/>
        <end position="295"/>
    </location>
</feature>
<comment type="similarity">
    <text evidence="2">Belongs to the rad21 family.</text>
</comment>
<dbReference type="AlphaFoldDB" id="A0AAW1M0Q4"/>
<dbReference type="SUPFAM" id="SSF46785">
    <property type="entry name" value="Winged helix' DNA-binding domain"/>
    <property type="match status" value="1"/>
</dbReference>
<dbReference type="GO" id="GO:0008278">
    <property type="term" value="C:cohesin complex"/>
    <property type="evidence" value="ECO:0007669"/>
    <property type="project" value="InterPro"/>
</dbReference>
<accession>A0AAW1M0Q4</accession>
<sequence>MFYSHQLLARKAPLGQIWMAATMHAKMNRRKLDQIDIIRICEEILNPSVPMALRLSGILMGGVVIVYERKVRLLHDDVNRFLLEINTAWKVKPAVDPTVLPKGKNQAKFDAVTLPENHGNSDNVGDIDQSLDCSSKHASSIGFQQTAYFAMRLDTIDELTESFRGKEQDQQHHQVDAATITLDDPYDSYQAGTGLYNRFERFDIEGDEETIQFNIPSQEHTIPPPNVHSPPPAMEPQTDYNTRDFNAADDVQHPEKQFDESSPQLREDGQQQQLSEQKQNPARKRVRRQAPIIMDTDQTMIPSNLYQSWLQHAADIRTRRPKVGEDLNSKLAIKVTKLVNLPPVAICCGLIGNNHEVHYPMSLLKLWLSSIQPPHDSPSARTSSPRAPEKSSSSPPSDKGYHDPPEIPMGQFDTTVATERLGSREKLRSNQPTGTEFPIPEFNEMFPTGVTTNLMASGHSSGTSIRSFGSPVPGIDDLVNTSDNNSGRLNKKRRSSRLTGNGLESLDEENQWIHEAAENNLEIPRFKMPRLSQYGPTPDRELLVQTGATQTQRPAIDEEVELRTRNIATQLKTYFETPGAPQTESLNQLALGMIRKQAAQLFYQTCVLATRDVLKVQQSLPYGDIILSKGSKM</sequence>
<dbReference type="GO" id="GO:0005634">
    <property type="term" value="C:nucleus"/>
    <property type="evidence" value="ECO:0007669"/>
    <property type="project" value="UniProtKB-SubCell"/>
</dbReference>
<feature type="region of interest" description="Disordered" evidence="4">
    <location>
        <begin position="373"/>
        <end position="442"/>
    </location>
</feature>
<evidence type="ECO:0008006" key="9">
    <source>
        <dbReference type="Google" id="ProtNLM"/>
    </source>
</evidence>
<evidence type="ECO:0000256" key="3">
    <source>
        <dbReference type="ARBA" id="ARBA00023242"/>
    </source>
</evidence>
<dbReference type="InterPro" id="IPR006910">
    <property type="entry name" value="Rad21_Rec8_N"/>
</dbReference>
<feature type="region of interest" description="Disordered" evidence="4">
    <location>
        <begin position="476"/>
        <end position="502"/>
    </location>
</feature>
<feature type="compositionally biased region" description="Pro residues" evidence="4">
    <location>
        <begin position="222"/>
        <end position="234"/>
    </location>
</feature>
<protein>
    <recommendedName>
        <fullName evidence="9">Sister chromatid cohesion 1 protein 1</fullName>
    </recommendedName>
</protein>
<evidence type="ECO:0000259" key="5">
    <source>
        <dbReference type="Pfam" id="PF04824"/>
    </source>
</evidence>
<dbReference type="InterPro" id="IPR039781">
    <property type="entry name" value="Rad21/Rec8-like"/>
</dbReference>
<dbReference type="Pfam" id="PF04824">
    <property type="entry name" value="Rad21_Rec8"/>
    <property type="match status" value="1"/>
</dbReference>
<feature type="region of interest" description="Disordered" evidence="4">
    <location>
        <begin position="217"/>
        <end position="241"/>
    </location>
</feature>
<dbReference type="GO" id="GO:0051754">
    <property type="term" value="P:meiotic sister chromatid cohesion, centromeric"/>
    <property type="evidence" value="ECO:0007669"/>
    <property type="project" value="TreeGrafter"/>
</dbReference>
<organism evidence="7 8">
    <name type="scientific">Saponaria officinalis</name>
    <name type="common">Common soapwort</name>
    <name type="synonym">Lychnis saponaria</name>
    <dbReference type="NCBI Taxonomy" id="3572"/>
    <lineage>
        <taxon>Eukaryota</taxon>
        <taxon>Viridiplantae</taxon>
        <taxon>Streptophyta</taxon>
        <taxon>Embryophyta</taxon>
        <taxon>Tracheophyta</taxon>
        <taxon>Spermatophyta</taxon>
        <taxon>Magnoliopsida</taxon>
        <taxon>eudicotyledons</taxon>
        <taxon>Gunneridae</taxon>
        <taxon>Pentapetalae</taxon>
        <taxon>Caryophyllales</taxon>
        <taxon>Caryophyllaceae</taxon>
        <taxon>Caryophylleae</taxon>
        <taxon>Saponaria</taxon>
    </lineage>
</organism>
<evidence type="ECO:0000313" key="7">
    <source>
        <dbReference type="EMBL" id="KAK9742315.1"/>
    </source>
</evidence>
<feature type="compositionally biased region" description="Polar residues" evidence="4">
    <location>
        <begin position="270"/>
        <end position="280"/>
    </location>
</feature>
<evidence type="ECO:0000256" key="4">
    <source>
        <dbReference type="SAM" id="MobiDB-lite"/>
    </source>
</evidence>
<evidence type="ECO:0000259" key="6">
    <source>
        <dbReference type="Pfam" id="PF04825"/>
    </source>
</evidence>
<feature type="compositionally biased region" description="Polar residues" evidence="4">
    <location>
        <begin position="479"/>
        <end position="488"/>
    </location>
</feature>
<dbReference type="GO" id="GO:0003682">
    <property type="term" value="F:chromatin binding"/>
    <property type="evidence" value="ECO:0007669"/>
    <property type="project" value="TreeGrafter"/>
</dbReference>
<keyword evidence="3" id="KW-0539">Nucleus</keyword>
<comment type="caution">
    <text evidence="7">The sequence shown here is derived from an EMBL/GenBank/DDBJ whole genome shotgun (WGS) entry which is preliminary data.</text>
</comment>
<dbReference type="EMBL" id="JBDFQZ010000003">
    <property type="protein sequence ID" value="KAK9742315.1"/>
    <property type="molecule type" value="Genomic_DNA"/>
</dbReference>
<evidence type="ECO:0000256" key="1">
    <source>
        <dbReference type="ARBA" id="ARBA00004123"/>
    </source>
</evidence>
<comment type="subcellular location">
    <subcellularLocation>
        <location evidence="1">Nucleus</location>
    </subcellularLocation>
</comment>
<dbReference type="Gene3D" id="1.10.10.580">
    <property type="entry name" value="Structural maintenance of chromosome 1. Chain E"/>
    <property type="match status" value="1"/>
</dbReference>
<proteinExistence type="inferred from homology"/>
<evidence type="ECO:0000313" key="8">
    <source>
        <dbReference type="Proteomes" id="UP001443914"/>
    </source>
</evidence>
<dbReference type="InterPro" id="IPR006909">
    <property type="entry name" value="Rad21/Rec8_C_eu"/>
</dbReference>
<evidence type="ECO:0000256" key="2">
    <source>
        <dbReference type="ARBA" id="ARBA00009870"/>
    </source>
</evidence>
<feature type="compositionally biased region" description="Low complexity" evidence="4">
    <location>
        <begin position="377"/>
        <end position="397"/>
    </location>
</feature>
<keyword evidence="8" id="KW-1185">Reference proteome</keyword>
<name>A0AAW1M0Q4_SAPOF</name>
<reference evidence="7" key="1">
    <citation type="submission" date="2024-03" db="EMBL/GenBank/DDBJ databases">
        <title>WGS assembly of Saponaria officinalis var. Norfolk2.</title>
        <authorList>
            <person name="Jenkins J."/>
            <person name="Shu S."/>
            <person name="Grimwood J."/>
            <person name="Barry K."/>
            <person name="Goodstein D."/>
            <person name="Schmutz J."/>
            <person name="Leebens-Mack J."/>
            <person name="Osbourn A."/>
        </authorList>
    </citation>
    <scope>NUCLEOTIDE SEQUENCE [LARGE SCALE GENOMIC DNA]</scope>
    <source>
        <strain evidence="7">JIC</strain>
    </source>
</reference>
<dbReference type="Pfam" id="PF04825">
    <property type="entry name" value="Rad21_Rec8_N"/>
    <property type="match status" value="1"/>
</dbReference>
<dbReference type="PANTHER" id="PTHR12585">
    <property type="entry name" value="SCC1 / RAD21 FAMILY MEMBER"/>
    <property type="match status" value="1"/>
</dbReference>
<feature type="compositionally biased region" description="Basic and acidic residues" evidence="4">
    <location>
        <begin position="253"/>
        <end position="269"/>
    </location>
</feature>
<feature type="domain" description="Rad21/Rec8-like protein N-terminal" evidence="6">
    <location>
        <begin position="1"/>
        <end position="97"/>
    </location>
</feature>
<dbReference type="InterPro" id="IPR023093">
    <property type="entry name" value="ScpA-like_C"/>
</dbReference>